<name>A0A8S1ZS44_ARAAE</name>
<dbReference type="PANTHER" id="PTHR37383">
    <property type="entry name" value="OS01G0694200 PROTEIN"/>
    <property type="match status" value="1"/>
</dbReference>
<protein>
    <submittedName>
        <fullName evidence="2">Uncharacterized protein</fullName>
    </submittedName>
</protein>
<dbReference type="AlphaFoldDB" id="A0A8S1ZS44"/>
<dbReference type="EMBL" id="LR999453">
    <property type="protein sequence ID" value="CAE5965869.1"/>
    <property type="molecule type" value="Genomic_DNA"/>
</dbReference>
<gene>
    <name evidence="2" type="ORF">AARE701A_LOCUS6142</name>
</gene>
<evidence type="ECO:0000313" key="3">
    <source>
        <dbReference type="Proteomes" id="UP000682877"/>
    </source>
</evidence>
<evidence type="ECO:0000313" key="2">
    <source>
        <dbReference type="EMBL" id="CAE5965869.1"/>
    </source>
</evidence>
<sequence>MAIVRTSKLDLPNPSLSPSSPQVSSILYEPISSSLALTLSDSSISLYPSLSPLSTPSLSYPQTLIPSPCSSASFLLLRSQNANSNDDSGNEASPRVFFIVAGPYRGGSRLLLRFYGLREGKNRGFVRAKVICDQKGIEFDQKVGVLLNLSHGVSVKIVGSTNYFAMYSVSSSKILIFGLKVVTDGSNCGDDDAVVVKLIRCGEIECVRPVWSIGIFSGLLILGEDNGVRVLNLREIVKGRLKKGKKDNGRLRNGHIEVKKKENAVHVNKGLLSKRRQGSSETRMCFVLFQKNAAAVGADLKSETCVVMSLRAISIQALSIKRFLILDSAGYIHVLHVSGRHSLGSNFTCDMQQLPRFMDVQKLALLPEISVGTKSFWISDGDYSMHRVTISDEETTSKEKDEDKKIREERPPIQSSDYGAVTHTIFSPEKIQDLVPLGGNGALILGLRSLVLQMMMKLRELTLMMFTIETFEDSGELEFDLREWARKGHLTREDQSSRRFSASCIRSFREDHKSCTTNFTISSTASSPGYSLKDEIDPSNYSFTSALKALQAKTVYKKNWDWLKPEGVELNSKWNEAEKYICNPLSGEVPLECLSSKTLNSRSFRNLSTKHAPLMILPSNPNLNIPRIIHEDPKTSDPVLIQEKKVVGSKRDVVSAPENVSAVNTTPIMERSTKRQVEADDLHVEYALKLKAQQEDVKLEEKEQKMETKEIREEKKRGSGCFSWIRKMQKQPRTSKCIFLICLPHLFKAS</sequence>
<dbReference type="PANTHER" id="PTHR37383:SF1">
    <property type="entry name" value="OS01G0694200 PROTEIN"/>
    <property type="match status" value="1"/>
</dbReference>
<reference evidence="2" key="1">
    <citation type="submission" date="2021-01" db="EMBL/GenBank/DDBJ databases">
        <authorList>
            <person name="Bezrukov I."/>
        </authorList>
    </citation>
    <scope>NUCLEOTIDE SEQUENCE</scope>
</reference>
<organism evidence="2 3">
    <name type="scientific">Arabidopsis arenosa</name>
    <name type="common">Sand rock-cress</name>
    <name type="synonym">Cardaminopsis arenosa</name>
    <dbReference type="NCBI Taxonomy" id="38785"/>
    <lineage>
        <taxon>Eukaryota</taxon>
        <taxon>Viridiplantae</taxon>
        <taxon>Streptophyta</taxon>
        <taxon>Embryophyta</taxon>
        <taxon>Tracheophyta</taxon>
        <taxon>Spermatophyta</taxon>
        <taxon>Magnoliopsida</taxon>
        <taxon>eudicotyledons</taxon>
        <taxon>Gunneridae</taxon>
        <taxon>Pentapetalae</taxon>
        <taxon>rosids</taxon>
        <taxon>malvids</taxon>
        <taxon>Brassicales</taxon>
        <taxon>Brassicaceae</taxon>
        <taxon>Camelineae</taxon>
        <taxon>Arabidopsis</taxon>
    </lineage>
</organism>
<feature type="compositionally biased region" description="Low complexity" evidence="1">
    <location>
        <begin position="9"/>
        <end position="22"/>
    </location>
</feature>
<proteinExistence type="predicted"/>
<accession>A0A8S1ZS44</accession>
<feature type="region of interest" description="Disordered" evidence="1">
    <location>
        <begin position="1"/>
        <end position="22"/>
    </location>
</feature>
<dbReference type="Proteomes" id="UP000682877">
    <property type="component" value="Chromosome 3"/>
</dbReference>
<keyword evidence="3" id="KW-1185">Reference proteome</keyword>
<feature type="region of interest" description="Disordered" evidence="1">
    <location>
        <begin position="389"/>
        <end position="411"/>
    </location>
</feature>
<evidence type="ECO:0000256" key="1">
    <source>
        <dbReference type="SAM" id="MobiDB-lite"/>
    </source>
</evidence>
<feature type="compositionally biased region" description="Basic and acidic residues" evidence="1">
    <location>
        <begin position="395"/>
        <end position="411"/>
    </location>
</feature>